<gene>
    <name evidence="2" type="ORF">S06H3_20022</name>
</gene>
<name>X1M7Y0_9ZZZZ</name>
<feature type="domain" description="Glycosyltransferase 2-like" evidence="1">
    <location>
        <begin position="5"/>
        <end position="47"/>
    </location>
</feature>
<evidence type="ECO:0000313" key="2">
    <source>
        <dbReference type="EMBL" id="GAI10805.1"/>
    </source>
</evidence>
<protein>
    <recommendedName>
        <fullName evidence="1">Glycosyltransferase 2-like domain-containing protein</fullName>
    </recommendedName>
</protein>
<organism evidence="2">
    <name type="scientific">marine sediment metagenome</name>
    <dbReference type="NCBI Taxonomy" id="412755"/>
    <lineage>
        <taxon>unclassified sequences</taxon>
        <taxon>metagenomes</taxon>
        <taxon>ecological metagenomes</taxon>
    </lineage>
</organism>
<reference evidence="2" key="1">
    <citation type="journal article" date="2014" name="Front. Microbiol.">
        <title>High frequency of phylogenetically diverse reductive dehalogenase-homologous genes in deep subseafloor sedimentary metagenomes.</title>
        <authorList>
            <person name="Kawai M."/>
            <person name="Futagami T."/>
            <person name="Toyoda A."/>
            <person name="Takaki Y."/>
            <person name="Nishi S."/>
            <person name="Hori S."/>
            <person name="Arai W."/>
            <person name="Tsubouchi T."/>
            <person name="Morono Y."/>
            <person name="Uchiyama I."/>
            <person name="Ito T."/>
            <person name="Fujiyama A."/>
            <person name="Inagaki F."/>
            <person name="Takami H."/>
        </authorList>
    </citation>
    <scope>NUCLEOTIDE SEQUENCE</scope>
    <source>
        <strain evidence="2">Expedition CK06-06</strain>
    </source>
</reference>
<dbReference type="Gene3D" id="3.90.550.10">
    <property type="entry name" value="Spore Coat Polysaccharide Biosynthesis Protein SpsA, Chain A"/>
    <property type="match status" value="1"/>
</dbReference>
<evidence type="ECO:0000259" key="1">
    <source>
        <dbReference type="Pfam" id="PF00535"/>
    </source>
</evidence>
<proteinExistence type="predicted"/>
<dbReference type="EMBL" id="BARV01010321">
    <property type="protein sequence ID" value="GAI10805.1"/>
    <property type="molecule type" value="Genomic_DNA"/>
</dbReference>
<dbReference type="AlphaFoldDB" id="X1M7Y0"/>
<accession>X1M7Y0</accession>
<dbReference type="Pfam" id="PF00535">
    <property type="entry name" value="Glycos_transf_2"/>
    <property type="match status" value="1"/>
</dbReference>
<dbReference type="InterPro" id="IPR001173">
    <property type="entry name" value="Glyco_trans_2-like"/>
</dbReference>
<dbReference type="SUPFAM" id="SSF53448">
    <property type="entry name" value="Nucleotide-diphospho-sugar transferases"/>
    <property type="match status" value="1"/>
</dbReference>
<feature type="non-terminal residue" evidence="2">
    <location>
        <position position="52"/>
    </location>
</feature>
<sequence length="52" mass="5769">MKYDIIIPYYNNAELTKACIESVINNSRNYRIIASSDGSTSDQIKAIGTALE</sequence>
<comment type="caution">
    <text evidence="2">The sequence shown here is derived from an EMBL/GenBank/DDBJ whole genome shotgun (WGS) entry which is preliminary data.</text>
</comment>
<dbReference type="InterPro" id="IPR029044">
    <property type="entry name" value="Nucleotide-diphossugar_trans"/>
</dbReference>